<dbReference type="InterPro" id="IPR013525">
    <property type="entry name" value="ABC2_TM"/>
</dbReference>
<keyword evidence="7" id="KW-1185">Reference proteome</keyword>
<keyword evidence="4" id="KW-0472">Membrane</keyword>
<sequence length="426" mass="47175">MKKFKFLIVYGLKKRVFRKSFLIANIVIALLFVAIVNLPTIIGWFGSEDDQITNIYVDVYNETSMNTIHTDLQEALNLPYEGYDYYLIESVNQSFDEDAFWEAEDSDVALVIKGSVASPVIDIYSKYPENNYLFMGQIELLIINYQIDDYQSPVFETILAPDYEDPEEEAAISSLMSILVLPLFILITMATQFVGVDIIEEKSTKAIETIIASVPAKIHFLSKISASILFVLIQGALILVYGGIAALLGNVSASAGSVVPSGVDVHLLKYLGELLPNWPLVLIIALLFVIVGTLFYLVIAALFASMAVTQEDYQQFQSPLTLMLLGGFYIGIFAPLAGGYGFMKAMAFVPIFTPMVAPIAYASGIMSLLEAIIALVVMVIVLIGALYVVAPVYKIAILSYDQTKFFTRVKSYFKKAFTKNKKDKTV</sequence>
<evidence type="ECO:0000256" key="4">
    <source>
        <dbReference type="ARBA" id="ARBA00023136"/>
    </source>
</evidence>
<feature type="domain" description="ABC-2 type transporter transmembrane" evidence="5">
    <location>
        <begin position="19"/>
        <end position="386"/>
    </location>
</feature>
<proteinExistence type="predicted"/>
<protein>
    <recommendedName>
        <fullName evidence="5">ABC-2 type transporter transmembrane domain-containing protein</fullName>
    </recommendedName>
</protein>
<comment type="subcellular location">
    <subcellularLocation>
        <location evidence="1">Membrane</location>
        <topology evidence="1">Multi-pass membrane protein</topology>
    </subcellularLocation>
</comment>
<dbReference type="AlphaFoldDB" id="A0A7U9XUZ8"/>
<dbReference type="Proteomes" id="UP000620133">
    <property type="component" value="Chromosome"/>
</dbReference>
<keyword evidence="2" id="KW-0812">Transmembrane</keyword>
<evidence type="ECO:0000313" key="7">
    <source>
        <dbReference type="Proteomes" id="UP000620133"/>
    </source>
</evidence>
<evidence type="ECO:0000259" key="5">
    <source>
        <dbReference type="Pfam" id="PF12698"/>
    </source>
</evidence>
<name>A0A7U9XUZ8_9MOLU</name>
<accession>A0A7U9XUZ8</accession>
<dbReference type="GO" id="GO:0016020">
    <property type="term" value="C:membrane"/>
    <property type="evidence" value="ECO:0007669"/>
    <property type="project" value="UniProtKB-SubCell"/>
</dbReference>
<dbReference type="KEGG" id="manr:MPAN_004960"/>
<evidence type="ECO:0000256" key="2">
    <source>
        <dbReference type="ARBA" id="ARBA00022692"/>
    </source>
</evidence>
<evidence type="ECO:0000313" key="6">
    <source>
        <dbReference type="EMBL" id="BCR35603.1"/>
    </source>
</evidence>
<gene>
    <name evidence="6" type="ORF">MPAN_004960</name>
</gene>
<dbReference type="EMBL" id="AP024412">
    <property type="protein sequence ID" value="BCR35603.1"/>
    <property type="molecule type" value="Genomic_DNA"/>
</dbReference>
<organism evidence="6 7">
    <name type="scientific">Mariniplasma anaerobium</name>
    <dbReference type="NCBI Taxonomy" id="2735436"/>
    <lineage>
        <taxon>Bacteria</taxon>
        <taxon>Bacillati</taxon>
        <taxon>Mycoplasmatota</taxon>
        <taxon>Mollicutes</taxon>
        <taxon>Acholeplasmatales</taxon>
        <taxon>Acholeplasmataceae</taxon>
        <taxon>Mariniplasma</taxon>
    </lineage>
</organism>
<evidence type="ECO:0000256" key="1">
    <source>
        <dbReference type="ARBA" id="ARBA00004141"/>
    </source>
</evidence>
<dbReference type="Pfam" id="PF12698">
    <property type="entry name" value="ABC2_membrane_3"/>
    <property type="match status" value="1"/>
</dbReference>
<reference evidence="6" key="1">
    <citation type="submission" date="2021-01" db="EMBL/GenBank/DDBJ databases">
        <title>Draft genome sequence of Acholeplasmataceae bacterium strain Mahy22.</title>
        <authorList>
            <person name="Watanabe M."/>
            <person name="Kojima H."/>
            <person name="Fukui M."/>
        </authorList>
    </citation>
    <scope>NUCLEOTIDE SEQUENCE</scope>
    <source>
        <strain evidence="6">Mahy22</strain>
    </source>
</reference>
<dbReference type="RefSeq" id="WP_176238449.1">
    <property type="nucleotide sequence ID" value="NZ_AP024412.1"/>
</dbReference>
<evidence type="ECO:0000256" key="3">
    <source>
        <dbReference type="ARBA" id="ARBA00022989"/>
    </source>
</evidence>
<keyword evidence="3" id="KW-1133">Transmembrane helix</keyword>
<dbReference type="GO" id="GO:0140359">
    <property type="term" value="F:ABC-type transporter activity"/>
    <property type="evidence" value="ECO:0007669"/>
    <property type="project" value="InterPro"/>
</dbReference>